<feature type="binding site" evidence="3">
    <location>
        <position position="15"/>
    </location>
    <ligand>
        <name>substrate</name>
    </ligand>
</feature>
<comment type="similarity">
    <text evidence="2">Belongs to the AIR carboxylase family.</text>
</comment>
<comment type="pathway">
    <text evidence="2">Purine metabolism; IMP biosynthesis via de novo pathway; 5-amino-1-(5-phospho-D-ribosyl)imidazole-4-carboxylate from 5-amino-1-(5-phospho-D-ribosyl)imidazole (N5-CAIR route): step 2/2.</text>
</comment>
<dbReference type="InterPro" id="IPR000031">
    <property type="entry name" value="PurE_dom"/>
</dbReference>
<dbReference type="PIRSF" id="PIRSF001338">
    <property type="entry name" value="AIR_carboxylase"/>
    <property type="match status" value="1"/>
</dbReference>
<feature type="binding site" evidence="3">
    <location>
        <position position="42"/>
    </location>
    <ligand>
        <name>substrate</name>
    </ligand>
</feature>
<sequence>MSEGKVVLILGSEKDLDFIEPAVQLLEKFGIEHEVRIGSAHKTPRKVLDIIEDFGDSEEVVFLTVAGMSNALSGFVDANTVFPVIACPPISDKFGGADIFSSLRMPSGVGPLVVLDPENAALAAAKILALKHPNILEKISSYRDKLTERG</sequence>
<dbReference type="SMART" id="SM01001">
    <property type="entry name" value="AIRC"/>
    <property type="match status" value="1"/>
</dbReference>
<reference evidence="5 6" key="1">
    <citation type="journal article" date="2016" name="Sci. Rep.">
        <title>Metabolic traits of an uncultured archaeal lineage -MSBL1- from brine pools of the Red Sea.</title>
        <authorList>
            <person name="Mwirichia R."/>
            <person name="Alam I."/>
            <person name="Rashid M."/>
            <person name="Vinu M."/>
            <person name="Ba-Alawi W."/>
            <person name="Anthony Kamau A."/>
            <person name="Kamanda Ngugi D."/>
            <person name="Goker M."/>
            <person name="Klenk H.P."/>
            <person name="Bajic V."/>
            <person name="Stingl U."/>
        </authorList>
    </citation>
    <scope>NUCLEOTIDE SEQUENCE [LARGE SCALE GENOMIC DNA]</scope>
    <source>
        <strain evidence="5">SCGC-AAA259D14</strain>
    </source>
</reference>
<evidence type="ECO:0000313" key="5">
    <source>
        <dbReference type="EMBL" id="KXA90305.1"/>
    </source>
</evidence>
<proteinExistence type="inferred from homology"/>
<keyword evidence="2" id="KW-0413">Isomerase</keyword>
<feature type="domain" description="PurE" evidence="4">
    <location>
        <begin position="4"/>
        <end position="150"/>
    </location>
</feature>
<gene>
    <name evidence="5" type="ORF">AKJ62_01185</name>
</gene>
<evidence type="ECO:0000256" key="1">
    <source>
        <dbReference type="ARBA" id="ARBA00022755"/>
    </source>
</evidence>
<evidence type="ECO:0000256" key="3">
    <source>
        <dbReference type="PIRSR" id="PIRSR001338-1"/>
    </source>
</evidence>
<dbReference type="InterPro" id="IPR024694">
    <property type="entry name" value="PurE_prokaryotes"/>
</dbReference>
<dbReference type="GO" id="GO:0034023">
    <property type="term" value="F:5-(carboxyamino)imidazole ribonucleotide mutase activity"/>
    <property type="evidence" value="ECO:0007669"/>
    <property type="project" value="UniProtKB-EC"/>
</dbReference>
<evidence type="ECO:0000313" key="6">
    <source>
        <dbReference type="Proteomes" id="UP000070589"/>
    </source>
</evidence>
<dbReference type="UniPathway" id="UPA00074">
    <property type="reaction ID" value="UER00943"/>
</dbReference>
<dbReference type="PANTHER" id="PTHR23046:SF2">
    <property type="entry name" value="PHOSPHORIBOSYLAMINOIMIDAZOLE CARBOXYLASE"/>
    <property type="match status" value="1"/>
</dbReference>
<dbReference type="Pfam" id="PF00731">
    <property type="entry name" value="AIRC"/>
    <property type="match status" value="1"/>
</dbReference>
<dbReference type="PANTHER" id="PTHR23046">
    <property type="entry name" value="PHOSPHORIBOSYLAMINOIMIDAZOLE CARBOXYLASE CATALYTIC SUBUNIT"/>
    <property type="match status" value="1"/>
</dbReference>
<comment type="function">
    <text evidence="2">Catalyzes the conversion of N5-carboxyaminoimidazole ribonucleotide (N5-CAIR) to 4-carboxy-5-aminoimidazole ribonucleotide (CAIR).</text>
</comment>
<dbReference type="GO" id="GO:0006189">
    <property type="term" value="P:'de novo' IMP biosynthetic process"/>
    <property type="evidence" value="ECO:0007669"/>
    <property type="project" value="UniProtKB-UniPathway"/>
</dbReference>
<protein>
    <recommendedName>
        <fullName evidence="2">N5-carboxyaminoimidazole ribonucleotide mutase</fullName>
        <shortName evidence="2">N5-CAIR mutase</shortName>
        <ecNumber evidence="2">5.4.99.18</ecNumber>
    </recommendedName>
</protein>
<name>A0A133U7X7_9EURY</name>
<keyword evidence="1 2" id="KW-0658">Purine biosynthesis</keyword>
<dbReference type="SUPFAM" id="SSF52255">
    <property type="entry name" value="N5-CAIR mutase (phosphoribosylaminoimidazole carboxylase, PurE)"/>
    <property type="match status" value="1"/>
</dbReference>
<feature type="binding site" evidence="3">
    <location>
        <position position="12"/>
    </location>
    <ligand>
        <name>substrate</name>
    </ligand>
</feature>
<accession>A0A133U7X7</accession>
<dbReference type="PATRIC" id="fig|1698261.3.peg.1000"/>
<evidence type="ECO:0000259" key="4">
    <source>
        <dbReference type="SMART" id="SM01001"/>
    </source>
</evidence>
<dbReference type="AlphaFoldDB" id="A0A133U7X7"/>
<dbReference type="EC" id="5.4.99.18" evidence="2"/>
<keyword evidence="6" id="KW-1185">Reference proteome</keyword>
<dbReference type="EMBL" id="LHXL01000008">
    <property type="protein sequence ID" value="KXA90305.1"/>
    <property type="molecule type" value="Genomic_DNA"/>
</dbReference>
<evidence type="ECO:0000256" key="2">
    <source>
        <dbReference type="PIRNR" id="PIRNR001338"/>
    </source>
</evidence>
<dbReference type="Gene3D" id="3.40.50.1970">
    <property type="match status" value="1"/>
</dbReference>
<comment type="catalytic activity">
    <reaction evidence="2">
        <text>5-carboxyamino-1-(5-phospho-D-ribosyl)imidazole + H(+) = 5-amino-1-(5-phospho-D-ribosyl)imidazole-4-carboxylate</text>
        <dbReference type="Rhea" id="RHEA:13193"/>
        <dbReference type="ChEBI" id="CHEBI:15378"/>
        <dbReference type="ChEBI" id="CHEBI:58730"/>
        <dbReference type="ChEBI" id="CHEBI:77657"/>
        <dbReference type="EC" id="5.4.99.18"/>
    </reaction>
</comment>
<organism evidence="5 6">
    <name type="scientific">candidate division MSBL1 archaeon SCGC-AAA259D14</name>
    <dbReference type="NCBI Taxonomy" id="1698261"/>
    <lineage>
        <taxon>Archaea</taxon>
        <taxon>Methanobacteriati</taxon>
        <taxon>Methanobacteriota</taxon>
        <taxon>candidate division MSBL1</taxon>
    </lineage>
</organism>
<dbReference type="Proteomes" id="UP000070589">
    <property type="component" value="Unassembled WGS sequence"/>
</dbReference>
<comment type="caution">
    <text evidence="5">The sequence shown here is derived from an EMBL/GenBank/DDBJ whole genome shotgun (WGS) entry which is preliminary data.</text>
</comment>